<dbReference type="Proteomes" id="UP000005870">
    <property type="component" value="Chromosome"/>
</dbReference>
<feature type="transmembrane region" description="Helical" evidence="1">
    <location>
        <begin position="12"/>
        <end position="30"/>
    </location>
</feature>
<keyword evidence="1" id="KW-0472">Membrane</keyword>
<organism evidence="3 4">
    <name type="scientific">Pseudoxanthomonas spadix (strain BD-a59)</name>
    <dbReference type="NCBI Taxonomy" id="1045855"/>
    <lineage>
        <taxon>Bacteria</taxon>
        <taxon>Pseudomonadati</taxon>
        <taxon>Pseudomonadota</taxon>
        <taxon>Gammaproteobacteria</taxon>
        <taxon>Lysobacterales</taxon>
        <taxon>Lysobacteraceae</taxon>
        <taxon>Pseudoxanthomonas</taxon>
    </lineage>
</organism>
<dbReference type="OrthoDB" id="5988540at2"/>
<accession>G7US89</accession>
<dbReference type="eggNOG" id="COG0671">
    <property type="taxonomic scope" value="Bacteria"/>
</dbReference>
<feature type="transmembrane region" description="Helical" evidence="1">
    <location>
        <begin position="103"/>
        <end position="121"/>
    </location>
</feature>
<feature type="transmembrane region" description="Helical" evidence="1">
    <location>
        <begin position="70"/>
        <end position="91"/>
    </location>
</feature>
<sequence length="193" mass="20663">MPAALDALLTWMGDSRLVLPVMAALGWLWWKRNPRLACEWAAVLAALASVVVLSKIAYKAFGVDWRTIGFFTVSGHSALAAALYPLLCYALMAGAKPPVRRAAVAFGGTIAVAIAVSRVLSHRHTPVEIVTGLAVGLAVAWLMLRRWHGALGIPVRSMPVVLGAAMAAVLAVYLLPNVPAERVLSHIAWRIRS</sequence>
<dbReference type="KEGG" id="psd:DSC_00525"/>
<dbReference type="Pfam" id="PF01569">
    <property type="entry name" value="PAP2"/>
    <property type="match status" value="1"/>
</dbReference>
<keyword evidence="1" id="KW-1133">Transmembrane helix</keyword>
<keyword evidence="1" id="KW-0812">Transmembrane</keyword>
<dbReference type="EMBL" id="CP003093">
    <property type="protein sequence ID" value="AER54758.1"/>
    <property type="molecule type" value="Genomic_DNA"/>
</dbReference>
<dbReference type="STRING" id="1045855.DSC_00525"/>
<evidence type="ECO:0000313" key="3">
    <source>
        <dbReference type="EMBL" id="AER54758.1"/>
    </source>
</evidence>
<keyword evidence="4" id="KW-1185">Reference proteome</keyword>
<dbReference type="InterPro" id="IPR000326">
    <property type="entry name" value="PAP2/HPO"/>
</dbReference>
<name>G7US89_PSEUP</name>
<dbReference type="AlphaFoldDB" id="G7US89"/>
<reference evidence="3 4" key="1">
    <citation type="journal article" date="2012" name="J. Bacteriol.">
        <title>Complete Genome Sequence of the BTEX-Degrading Bacterium Pseudoxanthomonas spadix BD-a59.</title>
        <authorList>
            <person name="Lee S.H."/>
            <person name="Jin H.M."/>
            <person name="Lee H.J."/>
            <person name="Kim J.M."/>
            <person name="Jeon C.O."/>
        </authorList>
    </citation>
    <scope>NUCLEOTIDE SEQUENCE [LARGE SCALE GENOMIC DNA]</scope>
    <source>
        <strain evidence="3 4">BD-a59</strain>
    </source>
</reference>
<protein>
    <submittedName>
        <fullName evidence="3">PAP2 family protein</fullName>
    </submittedName>
</protein>
<proteinExistence type="predicted"/>
<feature type="transmembrane region" description="Helical" evidence="1">
    <location>
        <begin position="156"/>
        <end position="175"/>
    </location>
</feature>
<dbReference type="InterPro" id="IPR036938">
    <property type="entry name" value="PAP2/HPO_sf"/>
</dbReference>
<dbReference type="SUPFAM" id="SSF48317">
    <property type="entry name" value="Acid phosphatase/Vanadium-dependent haloperoxidase"/>
    <property type="match status" value="1"/>
</dbReference>
<evidence type="ECO:0000256" key="1">
    <source>
        <dbReference type="SAM" id="Phobius"/>
    </source>
</evidence>
<dbReference type="Gene3D" id="1.20.144.10">
    <property type="entry name" value="Phosphatidic acid phosphatase type 2/haloperoxidase"/>
    <property type="match status" value="1"/>
</dbReference>
<feature type="domain" description="Phosphatidic acid phosphatase type 2/haloperoxidase" evidence="2">
    <location>
        <begin position="70"/>
        <end position="146"/>
    </location>
</feature>
<dbReference type="HOGENOM" id="CLU_079852_2_0_6"/>
<feature type="transmembrane region" description="Helical" evidence="1">
    <location>
        <begin position="37"/>
        <end position="58"/>
    </location>
</feature>
<feature type="transmembrane region" description="Helical" evidence="1">
    <location>
        <begin position="127"/>
        <end position="144"/>
    </location>
</feature>
<evidence type="ECO:0000259" key="2">
    <source>
        <dbReference type="Pfam" id="PF01569"/>
    </source>
</evidence>
<gene>
    <name evidence="3" type="ordered locus">DSC_00525</name>
</gene>
<dbReference type="RefSeq" id="WP_014162079.1">
    <property type="nucleotide sequence ID" value="NC_016147.2"/>
</dbReference>
<evidence type="ECO:0000313" key="4">
    <source>
        <dbReference type="Proteomes" id="UP000005870"/>
    </source>
</evidence>